<dbReference type="RefSeq" id="WP_125073204.1">
    <property type="nucleotide sequence ID" value="NZ_QWZQ01000053.1"/>
</dbReference>
<organism evidence="1 2">
    <name type="scientific">Lactiplantibacillus garii</name>
    <dbReference type="NCBI Taxonomy" id="2306423"/>
    <lineage>
        <taxon>Bacteria</taxon>
        <taxon>Bacillati</taxon>
        <taxon>Bacillota</taxon>
        <taxon>Bacilli</taxon>
        <taxon>Lactobacillales</taxon>
        <taxon>Lactobacillaceae</taxon>
        <taxon>Lactiplantibacillus</taxon>
    </lineage>
</organism>
<protein>
    <recommendedName>
        <fullName evidence="3">Polysaccharide biosynthesis protein</fullName>
    </recommendedName>
</protein>
<evidence type="ECO:0000313" key="1">
    <source>
        <dbReference type="EMBL" id="RRK09473.1"/>
    </source>
</evidence>
<evidence type="ECO:0000313" key="2">
    <source>
        <dbReference type="Proteomes" id="UP000283633"/>
    </source>
</evidence>
<dbReference type="EMBL" id="QWZQ01000053">
    <property type="protein sequence ID" value="RRK09473.1"/>
    <property type="molecule type" value="Genomic_DNA"/>
</dbReference>
<proteinExistence type="predicted"/>
<name>A0A426D479_9LACO</name>
<sequence length="374" mass="43125">MKKRLTMVLGLLVAIAGLVGYMAYSQSIQYGQDTVIRVEQRDENDVPITAPTKLVRKAGHRNPFKSAIPGYELTTENPLKTLLPRKNQTVRLGYQSERTQTELHRQLQTARYWQVGAQNVTTPVLNGTQYQKGAQSVSRISTSHDGLTWTRLPISYPKMAAQNPWMVYQDQKLTLLDKGYYYQTMNFRDWHRYQFKLTNQQFRNGQVVGVVGSDQRQKTVVIQAISQLSGDRELFYGNWSNNGMRNVKWQRLDFKPTQLRGIVNLTQSRAGVYLTATRGRQVQIYGASKLTGHFDKVGRLTLKKKRKTQYVAVNLVAPTKHQLRLYFNEIDQHHVLSGTYYQPVTRKAHLTGTPRRLNTDFMWTEFHVTKGPNE</sequence>
<reference evidence="1 2" key="1">
    <citation type="submission" date="2018-08" db="EMBL/GenBank/DDBJ databases">
        <title>Genome Lactobacillus garii FI11369.</title>
        <authorList>
            <person name="Diaz M."/>
            <person name="Narbad A."/>
        </authorList>
    </citation>
    <scope>NUCLEOTIDE SEQUENCE [LARGE SCALE GENOMIC DNA]</scope>
    <source>
        <strain evidence="1 2">FI11369</strain>
    </source>
</reference>
<keyword evidence="2" id="KW-1185">Reference proteome</keyword>
<gene>
    <name evidence="1" type="ORF">D1831_12410</name>
</gene>
<dbReference type="Proteomes" id="UP000283633">
    <property type="component" value="Unassembled WGS sequence"/>
</dbReference>
<accession>A0A426D479</accession>
<evidence type="ECO:0008006" key="3">
    <source>
        <dbReference type="Google" id="ProtNLM"/>
    </source>
</evidence>
<dbReference type="OrthoDB" id="2307617at2"/>
<dbReference type="AlphaFoldDB" id="A0A426D479"/>
<comment type="caution">
    <text evidence="1">The sequence shown here is derived from an EMBL/GenBank/DDBJ whole genome shotgun (WGS) entry which is preliminary data.</text>
</comment>